<reference evidence="7 8" key="1">
    <citation type="submission" date="2018-06" db="EMBL/GenBank/DDBJ databases">
        <authorList>
            <consortium name="Pathogen Informatics"/>
            <person name="Doyle S."/>
        </authorList>
    </citation>
    <scope>NUCLEOTIDE SEQUENCE [LARGE SCALE GENOMIC DNA]</scope>
    <source>
        <strain evidence="7 8">NCTC12112</strain>
    </source>
</reference>
<feature type="transmembrane region" description="Helical" evidence="6">
    <location>
        <begin position="222"/>
        <end position="249"/>
    </location>
</feature>
<feature type="transmembrane region" description="Helical" evidence="6">
    <location>
        <begin position="320"/>
        <end position="339"/>
    </location>
</feature>
<evidence type="ECO:0000256" key="4">
    <source>
        <dbReference type="ARBA" id="ARBA00022989"/>
    </source>
</evidence>
<dbReference type="PANTHER" id="PTHR42770:SF7">
    <property type="entry name" value="MEMBRANE PROTEIN"/>
    <property type="match status" value="1"/>
</dbReference>
<keyword evidence="5 6" id="KW-0472">Membrane</keyword>
<keyword evidence="2" id="KW-1003">Cell membrane</keyword>
<dbReference type="InterPro" id="IPR050367">
    <property type="entry name" value="APC_superfamily"/>
</dbReference>
<dbReference type="GO" id="GO:0022857">
    <property type="term" value="F:transmembrane transporter activity"/>
    <property type="evidence" value="ECO:0007669"/>
    <property type="project" value="InterPro"/>
</dbReference>
<dbReference type="EMBL" id="LS483487">
    <property type="protein sequence ID" value="SQJ13110.1"/>
    <property type="molecule type" value="Genomic_DNA"/>
</dbReference>
<feature type="transmembrane region" description="Helical" evidence="6">
    <location>
        <begin position="345"/>
        <end position="369"/>
    </location>
</feature>
<protein>
    <submittedName>
        <fullName evidence="7">L-aspartate transporter</fullName>
    </submittedName>
</protein>
<keyword evidence="3 6" id="KW-0812">Transmembrane</keyword>
<feature type="transmembrane region" description="Helical" evidence="6">
    <location>
        <begin position="190"/>
        <end position="210"/>
    </location>
</feature>
<evidence type="ECO:0000256" key="1">
    <source>
        <dbReference type="ARBA" id="ARBA00004651"/>
    </source>
</evidence>
<dbReference type="InterPro" id="IPR002293">
    <property type="entry name" value="AA/rel_permease1"/>
</dbReference>
<evidence type="ECO:0000313" key="8">
    <source>
        <dbReference type="Proteomes" id="UP000249008"/>
    </source>
</evidence>
<dbReference type="Proteomes" id="UP000249008">
    <property type="component" value="Chromosome 1"/>
</dbReference>
<feature type="transmembrane region" description="Helical" evidence="6">
    <location>
        <begin position="381"/>
        <end position="400"/>
    </location>
</feature>
<feature type="transmembrane region" description="Helical" evidence="6">
    <location>
        <begin position="406"/>
        <end position="428"/>
    </location>
</feature>
<evidence type="ECO:0000256" key="3">
    <source>
        <dbReference type="ARBA" id="ARBA00022692"/>
    </source>
</evidence>
<dbReference type="RefSeq" id="WP_005980411.1">
    <property type="nucleotide sequence ID" value="NZ_CABKNW010000005.1"/>
</dbReference>
<gene>
    <name evidence="7" type="primary">yveA</name>
    <name evidence="7" type="ORF">NCTC12112_02808</name>
</gene>
<evidence type="ECO:0000256" key="5">
    <source>
        <dbReference type="ARBA" id="ARBA00023136"/>
    </source>
</evidence>
<feature type="transmembrane region" description="Helical" evidence="6">
    <location>
        <begin position="42"/>
        <end position="61"/>
    </location>
</feature>
<dbReference type="Pfam" id="PF13520">
    <property type="entry name" value="AA_permease_2"/>
    <property type="match status" value="1"/>
</dbReference>
<organism evidence="7 8">
    <name type="scientific">Fusobacterium ulcerans</name>
    <dbReference type="NCBI Taxonomy" id="861"/>
    <lineage>
        <taxon>Bacteria</taxon>
        <taxon>Fusobacteriati</taxon>
        <taxon>Fusobacteriota</taxon>
        <taxon>Fusobacteriia</taxon>
        <taxon>Fusobacteriales</taxon>
        <taxon>Fusobacteriaceae</taxon>
        <taxon>Fusobacterium</taxon>
    </lineage>
</organism>
<dbReference type="Gene3D" id="1.20.1740.10">
    <property type="entry name" value="Amino acid/polyamine transporter I"/>
    <property type="match status" value="1"/>
</dbReference>
<feature type="transmembrane region" description="Helical" evidence="6">
    <location>
        <begin position="12"/>
        <end position="30"/>
    </location>
</feature>
<sequence length="458" mass="51017">MGETNGLKKELSLTSLIAMASGGMVAAWMVEIRYWFELTGVTSALALLVCALLILPLCFIYTEMTAMLPYAGGANIWATNAFNWDAGFFTCWALLLLYIMAMPTVTYGIASMLTYFFPVSFMQTKILAVVLTTGAYFLANRELKILAKIQGILYWSTLVVSVGASLIFVFNGNWSIEVMKPFFPMGSKGFTAAIALLMMKFIGFDLIPQLSEETNFPKNKLWIAFIGAIGLTVLIYGMAVIGVGGIFTTNQIINTDVVDPRVADYIGKHWLAIIIVIMGCLVCITTIPGFWLSASRTLYGASKQHQMTRLFGVLNKEGQPINANITVGVLAMFFTVFAPDKWVNYIYTIYGITAGIVYFIVTISFVSLRIKKPQWNRPYKVKVWPLVALISCCFTLWVIYTCFGEISSGSLLVLGIYFSGGIFMWIYAKIMQKKKPVEWKKIIISPDTDISEEEILNN</sequence>
<dbReference type="GeneID" id="78454079"/>
<dbReference type="KEGG" id="ful:C4N20_04605"/>
<evidence type="ECO:0000256" key="6">
    <source>
        <dbReference type="SAM" id="Phobius"/>
    </source>
</evidence>
<dbReference type="AlphaFoldDB" id="A0AAX2JGQ7"/>
<keyword evidence="4 6" id="KW-1133">Transmembrane helix</keyword>
<proteinExistence type="predicted"/>
<dbReference type="PIRSF" id="PIRSF006060">
    <property type="entry name" value="AA_transporter"/>
    <property type="match status" value="1"/>
</dbReference>
<feature type="transmembrane region" description="Helical" evidence="6">
    <location>
        <begin position="269"/>
        <end position="299"/>
    </location>
</feature>
<evidence type="ECO:0000313" key="7">
    <source>
        <dbReference type="EMBL" id="SQJ13110.1"/>
    </source>
</evidence>
<dbReference type="PANTHER" id="PTHR42770">
    <property type="entry name" value="AMINO ACID TRANSPORTER-RELATED"/>
    <property type="match status" value="1"/>
</dbReference>
<accession>A0AAX2JGQ7</accession>
<evidence type="ECO:0000256" key="2">
    <source>
        <dbReference type="ARBA" id="ARBA00022475"/>
    </source>
</evidence>
<feature type="transmembrane region" description="Helical" evidence="6">
    <location>
        <begin position="82"/>
        <end position="101"/>
    </location>
</feature>
<feature type="transmembrane region" description="Helical" evidence="6">
    <location>
        <begin position="151"/>
        <end position="170"/>
    </location>
</feature>
<dbReference type="GO" id="GO:0005886">
    <property type="term" value="C:plasma membrane"/>
    <property type="evidence" value="ECO:0007669"/>
    <property type="project" value="UniProtKB-SubCell"/>
</dbReference>
<comment type="subcellular location">
    <subcellularLocation>
        <location evidence="1">Cell membrane</location>
        <topology evidence="1">Multi-pass membrane protein</topology>
    </subcellularLocation>
</comment>
<name>A0AAX2JGQ7_9FUSO</name>
<feature type="transmembrane region" description="Helical" evidence="6">
    <location>
        <begin position="113"/>
        <end position="139"/>
    </location>
</feature>